<comment type="caution">
    <text evidence="1">The sequence shown here is derived from an EMBL/GenBank/DDBJ whole genome shotgun (WGS) entry which is preliminary data.</text>
</comment>
<accession>A0A8H7UCF2</accession>
<gene>
    <name evidence="1" type="ORF">INT43_003062</name>
</gene>
<organism evidence="1 2">
    <name type="scientific">Mortierella isabellina</name>
    <name type="common">Filamentous fungus</name>
    <name type="synonym">Umbelopsis isabellina</name>
    <dbReference type="NCBI Taxonomy" id="91625"/>
    <lineage>
        <taxon>Eukaryota</taxon>
        <taxon>Fungi</taxon>
        <taxon>Fungi incertae sedis</taxon>
        <taxon>Mucoromycota</taxon>
        <taxon>Mucoromycotina</taxon>
        <taxon>Umbelopsidomycetes</taxon>
        <taxon>Umbelopsidales</taxon>
        <taxon>Umbelopsidaceae</taxon>
        <taxon>Umbelopsis</taxon>
    </lineage>
</organism>
<evidence type="ECO:0000313" key="1">
    <source>
        <dbReference type="EMBL" id="KAG2177815.1"/>
    </source>
</evidence>
<dbReference type="EMBL" id="JAEPQZ010000008">
    <property type="protein sequence ID" value="KAG2177815.1"/>
    <property type="molecule type" value="Genomic_DNA"/>
</dbReference>
<keyword evidence="2" id="KW-1185">Reference proteome</keyword>
<reference evidence="1" key="1">
    <citation type="submission" date="2020-12" db="EMBL/GenBank/DDBJ databases">
        <title>Metabolic potential, ecology and presence of endohyphal bacteria is reflected in genomic diversity of Mucoromycotina.</title>
        <authorList>
            <person name="Muszewska A."/>
            <person name="Okrasinska A."/>
            <person name="Steczkiewicz K."/>
            <person name="Drgas O."/>
            <person name="Orlowska M."/>
            <person name="Perlinska-Lenart U."/>
            <person name="Aleksandrzak-Piekarczyk T."/>
            <person name="Szatraj K."/>
            <person name="Zielenkiewicz U."/>
            <person name="Pilsyk S."/>
            <person name="Malc E."/>
            <person name="Mieczkowski P."/>
            <person name="Kruszewska J.S."/>
            <person name="Biernat P."/>
            <person name="Pawlowska J."/>
        </authorList>
    </citation>
    <scope>NUCLEOTIDE SEQUENCE</scope>
    <source>
        <strain evidence="1">WA0000067209</strain>
    </source>
</reference>
<evidence type="ECO:0000313" key="2">
    <source>
        <dbReference type="Proteomes" id="UP000654370"/>
    </source>
</evidence>
<name>A0A8H7UCF2_MORIS</name>
<dbReference type="Proteomes" id="UP000654370">
    <property type="component" value="Unassembled WGS sequence"/>
</dbReference>
<dbReference type="AlphaFoldDB" id="A0A8H7UCF2"/>
<protein>
    <submittedName>
        <fullName evidence="1">Uncharacterized protein</fullName>
    </submittedName>
</protein>
<proteinExistence type="predicted"/>
<sequence>MYIFYRRCNRYIAAILRQDGCYAILGTRLASQYEDSREMFRLLLHSLRRLVKLDSCLSTGILDRWSCYYGETVP</sequence>